<reference evidence="10" key="1">
    <citation type="submission" date="2021-02" db="EMBL/GenBank/DDBJ databases">
        <authorList>
            <person name="Nowell W R."/>
        </authorList>
    </citation>
    <scope>NUCLEOTIDE SEQUENCE</scope>
</reference>
<dbReference type="OrthoDB" id="690928at2759"/>
<dbReference type="Pfam" id="PF08510">
    <property type="entry name" value="PIG-P"/>
    <property type="match status" value="1"/>
</dbReference>
<evidence type="ECO:0000256" key="7">
    <source>
        <dbReference type="PIRNR" id="PIRNR008765"/>
    </source>
</evidence>
<dbReference type="PIRSF" id="PIRSF008765">
    <property type="entry name" value="PIG-P_GPI19"/>
    <property type="match status" value="1"/>
</dbReference>
<feature type="domain" description="PIG-P" evidence="9">
    <location>
        <begin position="13"/>
        <end position="126"/>
    </location>
</feature>
<comment type="function">
    <text evidence="7">Part of the complex catalyzing the transfer of N-acetylglucosamine from UDP-N-acetylglucosamine to phosphatidylinositol, the first step of GPI biosynthesis.</text>
</comment>
<keyword evidence="3 7" id="KW-0337">GPI-anchor biosynthesis</keyword>
<evidence type="ECO:0000313" key="10">
    <source>
        <dbReference type="EMBL" id="CAF0822729.1"/>
    </source>
</evidence>
<evidence type="ECO:0000256" key="8">
    <source>
        <dbReference type="SAM" id="Phobius"/>
    </source>
</evidence>
<keyword evidence="11" id="KW-1185">Reference proteome</keyword>
<dbReference type="Proteomes" id="UP000663832">
    <property type="component" value="Unassembled WGS sequence"/>
</dbReference>
<evidence type="ECO:0000256" key="2">
    <source>
        <dbReference type="ARBA" id="ARBA00004687"/>
    </source>
</evidence>
<dbReference type="AlphaFoldDB" id="A0A813U2C9"/>
<evidence type="ECO:0000256" key="5">
    <source>
        <dbReference type="ARBA" id="ARBA00022989"/>
    </source>
</evidence>
<dbReference type="UniPathway" id="UPA00196"/>
<dbReference type="PANTHER" id="PTHR46346">
    <property type="entry name" value="PHOSPHATIDYLINOSITOL N-ACETYLGLUCOSAMINYLTRANSFERASE SUBUNIT P"/>
    <property type="match status" value="1"/>
</dbReference>
<dbReference type="EMBL" id="CAJNOM010000021">
    <property type="protein sequence ID" value="CAF0822729.1"/>
    <property type="molecule type" value="Genomic_DNA"/>
</dbReference>
<dbReference type="InterPro" id="IPR052263">
    <property type="entry name" value="GPI_Anchor_Biosynth"/>
</dbReference>
<evidence type="ECO:0000313" key="11">
    <source>
        <dbReference type="Proteomes" id="UP000663832"/>
    </source>
</evidence>
<dbReference type="GO" id="GO:0005783">
    <property type="term" value="C:endoplasmic reticulum"/>
    <property type="evidence" value="ECO:0007669"/>
    <property type="project" value="TreeGrafter"/>
</dbReference>
<protein>
    <recommendedName>
        <fullName evidence="7">Phosphatidylinositol N-acetylglucosaminyltransferase subunit P</fullName>
    </recommendedName>
</protein>
<dbReference type="InterPro" id="IPR013717">
    <property type="entry name" value="PIG-P"/>
</dbReference>
<evidence type="ECO:0000256" key="3">
    <source>
        <dbReference type="ARBA" id="ARBA00022502"/>
    </source>
</evidence>
<dbReference type="GO" id="GO:0017176">
    <property type="term" value="F:phosphatidylinositol N-acetylglucosaminyltransferase activity"/>
    <property type="evidence" value="ECO:0007669"/>
    <property type="project" value="UniProtKB-UniRule"/>
</dbReference>
<dbReference type="GO" id="GO:0016020">
    <property type="term" value="C:membrane"/>
    <property type="evidence" value="ECO:0007669"/>
    <property type="project" value="UniProtKB-SubCell"/>
</dbReference>
<evidence type="ECO:0000256" key="1">
    <source>
        <dbReference type="ARBA" id="ARBA00004141"/>
    </source>
</evidence>
<keyword evidence="7" id="KW-0808">Transferase</keyword>
<comment type="pathway">
    <text evidence="2 7">Glycolipid biosynthesis; glycosylphosphatidylinositol-anchor biosynthesis.</text>
</comment>
<evidence type="ECO:0000256" key="6">
    <source>
        <dbReference type="ARBA" id="ARBA00023136"/>
    </source>
</evidence>
<organism evidence="10 11">
    <name type="scientific">Adineta steineri</name>
    <dbReference type="NCBI Taxonomy" id="433720"/>
    <lineage>
        <taxon>Eukaryota</taxon>
        <taxon>Metazoa</taxon>
        <taxon>Spiralia</taxon>
        <taxon>Gnathifera</taxon>
        <taxon>Rotifera</taxon>
        <taxon>Eurotatoria</taxon>
        <taxon>Bdelloidea</taxon>
        <taxon>Adinetida</taxon>
        <taxon>Adinetidae</taxon>
        <taxon>Adineta</taxon>
    </lineage>
</organism>
<evidence type="ECO:0000259" key="9">
    <source>
        <dbReference type="Pfam" id="PF08510"/>
    </source>
</evidence>
<keyword evidence="5 8" id="KW-1133">Transmembrane helix</keyword>
<feature type="transmembrane region" description="Helical" evidence="8">
    <location>
        <begin position="54"/>
        <end position="77"/>
    </location>
</feature>
<comment type="similarity">
    <text evidence="7">Belongs to the PIGP family.</text>
</comment>
<evidence type="ECO:0000256" key="4">
    <source>
        <dbReference type="ARBA" id="ARBA00022692"/>
    </source>
</evidence>
<dbReference type="GO" id="GO:0006506">
    <property type="term" value="P:GPI anchor biosynthetic process"/>
    <property type="evidence" value="ECO:0007669"/>
    <property type="project" value="UniProtKB-UniPathway"/>
</dbReference>
<dbReference type="InterPro" id="IPR016542">
    <property type="entry name" value="PIG-P_GPI19"/>
</dbReference>
<gene>
    <name evidence="10" type="ORF">QVE165_LOCUS5353</name>
</gene>
<keyword evidence="4 8" id="KW-0812">Transmembrane</keyword>
<sequence>MPTAPSPSPRPERAVIGFFLYVTSIFTFAIYVLWAYLPNDWFEKIGITYYPHKYWSIAIAVLVLTLLIGVIVGNYLLNNLSIPPLDSISLIHDRHTRKPQDFISSETDAIPPVSDLDLSFVNQVLYSSHTK</sequence>
<accession>A0A813U2C9</accession>
<name>A0A813U2C9_9BILA</name>
<proteinExistence type="inferred from homology"/>
<keyword evidence="6 7" id="KW-0472">Membrane</keyword>
<comment type="caution">
    <text evidence="10">The sequence shown here is derived from an EMBL/GenBank/DDBJ whole genome shotgun (WGS) entry which is preliminary data.</text>
</comment>
<dbReference type="PANTHER" id="PTHR46346:SF1">
    <property type="entry name" value="PHOSPHATIDYLINOSITOL N-ACETYLGLUCOSAMINYLTRANSFERASE SUBUNIT P"/>
    <property type="match status" value="1"/>
</dbReference>
<comment type="subcellular location">
    <subcellularLocation>
        <location evidence="1">Membrane</location>
        <topology evidence="1">Multi-pass membrane protein</topology>
    </subcellularLocation>
</comment>
<feature type="transmembrane region" description="Helical" evidence="8">
    <location>
        <begin position="14"/>
        <end position="34"/>
    </location>
</feature>